<comment type="caution">
    <text evidence="1">The sequence shown here is derived from an EMBL/GenBank/DDBJ whole genome shotgun (WGS) entry which is preliminary data.</text>
</comment>
<protein>
    <recommendedName>
        <fullName evidence="3">YozD family protein</fullName>
    </recommendedName>
</protein>
<proteinExistence type="predicted"/>
<name>A0A164QNM8_BACCE</name>
<dbReference type="Pfam" id="PF14162">
    <property type="entry name" value="YozD"/>
    <property type="match status" value="1"/>
</dbReference>
<evidence type="ECO:0000313" key="1">
    <source>
        <dbReference type="EMBL" id="KZD71956.1"/>
    </source>
</evidence>
<gene>
    <name evidence="1" type="ORF">B4088_0417</name>
</gene>
<accession>A0A164QNM8</accession>
<evidence type="ECO:0000313" key="2">
    <source>
        <dbReference type="Proteomes" id="UP000076482"/>
    </source>
</evidence>
<dbReference type="Proteomes" id="UP000076482">
    <property type="component" value="Unassembled WGS sequence"/>
</dbReference>
<organism evidence="1 2">
    <name type="scientific">Bacillus cereus</name>
    <dbReference type="NCBI Taxonomy" id="1396"/>
    <lineage>
        <taxon>Bacteria</taxon>
        <taxon>Bacillati</taxon>
        <taxon>Bacillota</taxon>
        <taxon>Bacilli</taxon>
        <taxon>Bacillales</taxon>
        <taxon>Bacillaceae</taxon>
        <taxon>Bacillus</taxon>
        <taxon>Bacillus cereus group</taxon>
    </lineage>
</organism>
<reference evidence="1 2" key="1">
    <citation type="submission" date="2015-09" db="EMBL/GenBank/DDBJ databases">
        <title>Bacillus cereus food isolates.</title>
        <authorList>
            <person name="Boekhorst J."/>
        </authorList>
    </citation>
    <scope>NUCLEOTIDE SEQUENCE [LARGE SCALE GENOMIC DNA]</scope>
    <source>
        <strain evidence="1 2">B4088</strain>
    </source>
</reference>
<dbReference type="InterPro" id="IPR025545">
    <property type="entry name" value="YozD"/>
</dbReference>
<dbReference type="EMBL" id="LJKE01000015">
    <property type="protein sequence ID" value="KZD71956.1"/>
    <property type="molecule type" value="Genomic_DNA"/>
</dbReference>
<dbReference type="PATRIC" id="fig|1396.535.peg.4167"/>
<evidence type="ECO:0008006" key="3">
    <source>
        <dbReference type="Google" id="ProtNLM"/>
    </source>
</evidence>
<sequence length="57" mass="6770">MEDEFFEIDTDFIQNYVFDRLMQFNMVPGEHEMHVLADIVFDLLVDLGVIEEVSDEE</sequence>
<dbReference type="RefSeq" id="WP_153038990.1">
    <property type="nucleotide sequence ID" value="NZ_LJKE01000015.1"/>
</dbReference>
<dbReference type="AlphaFoldDB" id="A0A164QNM8"/>